<dbReference type="Proteomes" id="UP001054945">
    <property type="component" value="Unassembled WGS sequence"/>
</dbReference>
<accession>A0AAV4X2J8</accession>
<dbReference type="EMBL" id="BPLR01017012">
    <property type="protein sequence ID" value="GIY88024.1"/>
    <property type="molecule type" value="Genomic_DNA"/>
</dbReference>
<evidence type="ECO:0000313" key="2">
    <source>
        <dbReference type="Proteomes" id="UP001054945"/>
    </source>
</evidence>
<evidence type="ECO:0000313" key="1">
    <source>
        <dbReference type="EMBL" id="GIY88024.1"/>
    </source>
</evidence>
<reference evidence="1 2" key="1">
    <citation type="submission" date="2021-06" db="EMBL/GenBank/DDBJ databases">
        <title>Caerostris extrusa draft genome.</title>
        <authorList>
            <person name="Kono N."/>
            <person name="Arakawa K."/>
        </authorList>
    </citation>
    <scope>NUCLEOTIDE SEQUENCE [LARGE SCALE GENOMIC DNA]</scope>
</reference>
<gene>
    <name evidence="1" type="ORF">CEXT_734461</name>
</gene>
<sequence length="110" mass="12436">MSIDNAGKLFVTKYSNKTQKRGSISAFIPSVHQENIFDFKSSQPQGNTKQNIGDKERDKAELKYPNLVIFCVDRNQIKDSSIDISPHALIPAFLLKALLASKEAYLYQRC</sequence>
<name>A0AAV4X2J8_CAEEX</name>
<comment type="caution">
    <text evidence="1">The sequence shown here is derived from an EMBL/GenBank/DDBJ whole genome shotgun (WGS) entry which is preliminary data.</text>
</comment>
<protein>
    <submittedName>
        <fullName evidence="1">Uncharacterized protein</fullName>
    </submittedName>
</protein>
<organism evidence="1 2">
    <name type="scientific">Caerostris extrusa</name>
    <name type="common">Bark spider</name>
    <name type="synonym">Caerostris bankana</name>
    <dbReference type="NCBI Taxonomy" id="172846"/>
    <lineage>
        <taxon>Eukaryota</taxon>
        <taxon>Metazoa</taxon>
        <taxon>Ecdysozoa</taxon>
        <taxon>Arthropoda</taxon>
        <taxon>Chelicerata</taxon>
        <taxon>Arachnida</taxon>
        <taxon>Araneae</taxon>
        <taxon>Araneomorphae</taxon>
        <taxon>Entelegynae</taxon>
        <taxon>Araneoidea</taxon>
        <taxon>Araneidae</taxon>
        <taxon>Caerostris</taxon>
    </lineage>
</organism>
<dbReference type="AlphaFoldDB" id="A0AAV4X2J8"/>
<proteinExistence type="predicted"/>
<keyword evidence="2" id="KW-1185">Reference proteome</keyword>